<dbReference type="Pfam" id="PF02518">
    <property type="entry name" value="HATPase_c"/>
    <property type="match status" value="1"/>
</dbReference>
<proteinExistence type="predicted"/>
<protein>
    <recommendedName>
        <fullName evidence="3">histidine kinase</fullName>
        <ecNumber evidence="3">2.7.13.3</ecNumber>
    </recommendedName>
</protein>
<dbReference type="CDD" id="cd00075">
    <property type="entry name" value="HATPase"/>
    <property type="match status" value="1"/>
</dbReference>
<evidence type="ECO:0000256" key="1">
    <source>
        <dbReference type="ARBA" id="ARBA00000085"/>
    </source>
</evidence>
<dbReference type="Pfam" id="PF00512">
    <property type="entry name" value="HisKA"/>
    <property type="match status" value="1"/>
</dbReference>
<dbReference type="InterPro" id="IPR005467">
    <property type="entry name" value="His_kinase_dom"/>
</dbReference>
<evidence type="ECO:0000256" key="2">
    <source>
        <dbReference type="ARBA" id="ARBA00004651"/>
    </source>
</evidence>
<dbReference type="InterPro" id="IPR007895">
    <property type="entry name" value="MASE1"/>
</dbReference>
<gene>
    <name evidence="15" type="ORF">GCM10009808_09920</name>
</gene>
<keyword evidence="11 13" id="KW-0472">Membrane</keyword>
<dbReference type="InterPro" id="IPR004358">
    <property type="entry name" value="Sig_transdc_His_kin-like_C"/>
</dbReference>
<feature type="transmembrane region" description="Helical" evidence="13">
    <location>
        <begin position="175"/>
        <end position="198"/>
    </location>
</feature>
<keyword evidence="9 13" id="KW-1133">Transmembrane helix</keyword>
<dbReference type="EC" id="2.7.13.3" evidence="3"/>
<feature type="transmembrane region" description="Helical" evidence="13">
    <location>
        <begin position="141"/>
        <end position="163"/>
    </location>
</feature>
<dbReference type="PROSITE" id="PS50109">
    <property type="entry name" value="HIS_KIN"/>
    <property type="match status" value="1"/>
</dbReference>
<evidence type="ECO:0000256" key="4">
    <source>
        <dbReference type="ARBA" id="ARBA00022475"/>
    </source>
</evidence>
<keyword evidence="6" id="KW-0808">Transferase</keyword>
<evidence type="ECO:0000313" key="16">
    <source>
        <dbReference type="Proteomes" id="UP001501690"/>
    </source>
</evidence>
<evidence type="ECO:0000256" key="3">
    <source>
        <dbReference type="ARBA" id="ARBA00012438"/>
    </source>
</evidence>
<keyword evidence="10" id="KW-0902">Two-component regulatory system</keyword>
<dbReference type="SUPFAM" id="SSF47384">
    <property type="entry name" value="Homodimeric domain of signal transducing histidine kinase"/>
    <property type="match status" value="1"/>
</dbReference>
<evidence type="ECO:0000256" key="13">
    <source>
        <dbReference type="SAM" id="Phobius"/>
    </source>
</evidence>
<comment type="caution">
    <text evidence="15">The sequence shown here is derived from an EMBL/GenBank/DDBJ whole genome shotgun (WGS) entry which is preliminary data.</text>
</comment>
<evidence type="ECO:0000256" key="8">
    <source>
        <dbReference type="ARBA" id="ARBA00022777"/>
    </source>
</evidence>
<organism evidence="15 16">
    <name type="scientific">Microbacterium sediminicola</name>
    <dbReference type="NCBI Taxonomy" id="415210"/>
    <lineage>
        <taxon>Bacteria</taxon>
        <taxon>Bacillati</taxon>
        <taxon>Actinomycetota</taxon>
        <taxon>Actinomycetes</taxon>
        <taxon>Micrococcales</taxon>
        <taxon>Microbacteriaceae</taxon>
        <taxon>Microbacterium</taxon>
    </lineage>
</organism>
<name>A0ABP4TXV4_9MICO</name>
<keyword evidence="7 13" id="KW-0812">Transmembrane</keyword>
<dbReference type="Pfam" id="PF05231">
    <property type="entry name" value="MASE1"/>
    <property type="match status" value="1"/>
</dbReference>
<dbReference type="Proteomes" id="UP001501690">
    <property type="component" value="Unassembled WGS sequence"/>
</dbReference>
<feature type="transmembrane region" description="Helical" evidence="13">
    <location>
        <begin position="72"/>
        <end position="91"/>
    </location>
</feature>
<evidence type="ECO:0000256" key="11">
    <source>
        <dbReference type="ARBA" id="ARBA00023136"/>
    </source>
</evidence>
<feature type="transmembrane region" description="Helical" evidence="13">
    <location>
        <begin position="112"/>
        <end position="135"/>
    </location>
</feature>
<comment type="subcellular location">
    <subcellularLocation>
        <location evidence="2">Cell membrane</location>
        <topology evidence="2">Multi-pass membrane protein</topology>
    </subcellularLocation>
</comment>
<dbReference type="EMBL" id="BAAAPL010000001">
    <property type="protein sequence ID" value="GAA1694849.1"/>
    <property type="molecule type" value="Genomic_DNA"/>
</dbReference>
<evidence type="ECO:0000259" key="14">
    <source>
        <dbReference type="PROSITE" id="PS50109"/>
    </source>
</evidence>
<reference evidence="16" key="1">
    <citation type="journal article" date="2019" name="Int. J. Syst. Evol. Microbiol.">
        <title>The Global Catalogue of Microorganisms (GCM) 10K type strain sequencing project: providing services to taxonomists for standard genome sequencing and annotation.</title>
        <authorList>
            <consortium name="The Broad Institute Genomics Platform"/>
            <consortium name="The Broad Institute Genome Sequencing Center for Infectious Disease"/>
            <person name="Wu L."/>
            <person name="Ma J."/>
        </authorList>
    </citation>
    <scope>NUCLEOTIDE SEQUENCE [LARGE SCALE GENOMIC DNA]</scope>
    <source>
        <strain evidence="16">JCM 15577</strain>
    </source>
</reference>
<dbReference type="PANTHER" id="PTHR43711:SF28">
    <property type="entry name" value="SENSOR HISTIDINE KINASE YXDK"/>
    <property type="match status" value="1"/>
</dbReference>
<feature type="transmembrane region" description="Helical" evidence="13">
    <location>
        <begin position="218"/>
        <end position="240"/>
    </location>
</feature>
<keyword evidence="16" id="KW-1185">Reference proteome</keyword>
<evidence type="ECO:0000256" key="9">
    <source>
        <dbReference type="ARBA" id="ARBA00022989"/>
    </source>
</evidence>
<dbReference type="PRINTS" id="PR00344">
    <property type="entry name" value="BCTRLSENSOR"/>
</dbReference>
<dbReference type="InterPro" id="IPR036890">
    <property type="entry name" value="HATPase_C_sf"/>
</dbReference>
<dbReference type="InterPro" id="IPR003661">
    <property type="entry name" value="HisK_dim/P_dom"/>
</dbReference>
<keyword evidence="8" id="KW-0418">Kinase</keyword>
<dbReference type="CDD" id="cd00082">
    <property type="entry name" value="HisKA"/>
    <property type="match status" value="1"/>
</dbReference>
<dbReference type="SUPFAM" id="SSF55874">
    <property type="entry name" value="ATPase domain of HSP90 chaperone/DNA topoisomerase II/histidine kinase"/>
    <property type="match status" value="1"/>
</dbReference>
<evidence type="ECO:0000256" key="6">
    <source>
        <dbReference type="ARBA" id="ARBA00022679"/>
    </source>
</evidence>
<feature type="transmembrane region" description="Helical" evidence="13">
    <location>
        <begin position="49"/>
        <end position="66"/>
    </location>
</feature>
<feature type="transmembrane region" description="Helical" evidence="13">
    <location>
        <begin position="252"/>
        <end position="273"/>
    </location>
</feature>
<dbReference type="Gene3D" id="1.10.287.130">
    <property type="match status" value="1"/>
</dbReference>
<dbReference type="PANTHER" id="PTHR43711">
    <property type="entry name" value="TWO-COMPONENT HISTIDINE KINASE"/>
    <property type="match status" value="1"/>
</dbReference>
<evidence type="ECO:0000313" key="15">
    <source>
        <dbReference type="EMBL" id="GAA1694849.1"/>
    </source>
</evidence>
<dbReference type="Gene3D" id="3.30.565.10">
    <property type="entry name" value="Histidine kinase-like ATPase, C-terminal domain"/>
    <property type="match status" value="1"/>
</dbReference>
<feature type="transmembrane region" description="Helical" evidence="13">
    <location>
        <begin position="25"/>
        <end position="42"/>
    </location>
</feature>
<dbReference type="InterPro" id="IPR003594">
    <property type="entry name" value="HATPase_dom"/>
</dbReference>
<evidence type="ECO:0000256" key="7">
    <source>
        <dbReference type="ARBA" id="ARBA00022692"/>
    </source>
</evidence>
<feature type="compositionally biased region" description="Basic and acidic residues" evidence="12">
    <location>
        <begin position="653"/>
        <end position="663"/>
    </location>
</feature>
<keyword evidence="5" id="KW-0597">Phosphoprotein</keyword>
<evidence type="ECO:0000256" key="12">
    <source>
        <dbReference type="SAM" id="MobiDB-lite"/>
    </source>
</evidence>
<evidence type="ECO:0000256" key="10">
    <source>
        <dbReference type="ARBA" id="ARBA00023012"/>
    </source>
</evidence>
<feature type="region of interest" description="Disordered" evidence="12">
    <location>
        <begin position="643"/>
        <end position="663"/>
    </location>
</feature>
<dbReference type="SMART" id="SM00388">
    <property type="entry name" value="HisKA"/>
    <property type="match status" value="1"/>
</dbReference>
<dbReference type="InterPro" id="IPR050736">
    <property type="entry name" value="Sensor_HK_Regulatory"/>
</dbReference>
<evidence type="ECO:0000256" key="5">
    <source>
        <dbReference type="ARBA" id="ARBA00022553"/>
    </source>
</evidence>
<dbReference type="SMART" id="SM00387">
    <property type="entry name" value="HATPase_c"/>
    <property type="match status" value="1"/>
</dbReference>
<accession>A0ABP4TXV4</accession>
<feature type="domain" description="Histidine kinase" evidence="14">
    <location>
        <begin position="419"/>
        <end position="645"/>
    </location>
</feature>
<dbReference type="InterPro" id="IPR036097">
    <property type="entry name" value="HisK_dim/P_sf"/>
</dbReference>
<keyword evidence="4" id="KW-1003">Cell membrane</keyword>
<comment type="catalytic activity">
    <reaction evidence="1">
        <text>ATP + protein L-histidine = ADP + protein N-phospho-L-histidine.</text>
        <dbReference type="EC" id="2.7.13.3"/>
    </reaction>
</comment>
<sequence>MWLVAAVTLFFTASASIVLTPPGGTIAVWWPAAGLSALFALFAPRRARWGIFVVVVVVLTAANAAGGRDLPSSFAFGVANAVEVWVFIAIVDGRDRSDNRFLLSSVRHAVRFALAVVAGSTTLGFVISGTVAIGGGSFTETFIHVAPSHAAAILMIAPFAALPPNIMKRIPWGEMVIQAIILFTTLGFLAVAGARVPLSFLPVGLLAWGSYRLPIRGAYTETLIVGVAVLGMTMSGYGPFSEPSLSPSVQTAFATLFLFIIAASNLFLSTASYEIRDANRAATTYSGLFTRGLLNSRVAVIIAERLDDRWHIVLSNTAADELLQDPVMSEQWRQGGLRQRVGESLASGMPFTFETPDGRSLTIHASPVDDDDVRVTVQIIDITGTVRATRAQLVAEKEHNLALTERLELDRRQQDFVATASHELRTPITSISGYLELLEEEELPAEARTWTAVIRNNTQRLAALVEDLLALSRATHRSAHEHDVARLSARELAEEVRTTFLCAANDRGVDLVITGQDGVVTGVRSEITRALNNLVSNAVKFTPRDGRVEIATRPGVDTLTQPGGGRVAGTAVVVTDTGPGIDTLELDHVFERFYRTPAAQRENTPGTGLGLAIARELAHANGGSLSVESPDGKGVVATLLLPADPVPSHRHTPRQEDQQRALP</sequence>